<evidence type="ECO:0000313" key="4">
    <source>
        <dbReference type="Proteomes" id="UP001335737"/>
    </source>
</evidence>
<keyword evidence="4" id="KW-1185">Reference proteome</keyword>
<reference evidence="3 4" key="1">
    <citation type="journal article" date="2024" name="Int. J. Syst. Evol. Microbiol.">
        <title>Virgibacillus tibetensis sp. nov., isolated from salt lake on the Tibetan Plateau of China.</title>
        <authorList>
            <person name="Phurbu D."/>
            <person name="Liu Z.-X."/>
            <person name="Wang R."/>
            <person name="Zheng Y.-Y."/>
            <person name="Liu H.-C."/>
            <person name="Zhou Y.-G."/>
            <person name="Yu Y.-J."/>
            <person name="Li A.-H."/>
        </authorList>
    </citation>
    <scope>NUCLEOTIDE SEQUENCE [LARGE SCALE GENOMIC DNA]</scope>
    <source>
        <strain evidence="3 4">C22-A2</strain>
    </source>
</reference>
<dbReference type="Pfam" id="PF07883">
    <property type="entry name" value="Cupin_2"/>
    <property type="match status" value="1"/>
</dbReference>
<protein>
    <submittedName>
        <fullName evidence="3">Cupin domain-containing protein</fullName>
    </submittedName>
</protein>
<dbReference type="InterPro" id="IPR014710">
    <property type="entry name" value="RmlC-like_jellyroll"/>
</dbReference>
<proteinExistence type="predicted"/>
<dbReference type="EMBL" id="JARZFX010000008">
    <property type="protein sequence ID" value="MEC5424748.1"/>
    <property type="molecule type" value="Genomic_DNA"/>
</dbReference>
<feature type="domain" description="Cupin type-2" evidence="2">
    <location>
        <begin position="58"/>
        <end position="107"/>
    </location>
</feature>
<evidence type="ECO:0000256" key="1">
    <source>
        <dbReference type="SAM" id="MobiDB-lite"/>
    </source>
</evidence>
<dbReference type="RefSeq" id="WP_327608314.1">
    <property type="nucleotide sequence ID" value="NZ_JARZFX010000008.1"/>
</dbReference>
<name>A0ABU6KHV4_9BACI</name>
<feature type="region of interest" description="Disordered" evidence="1">
    <location>
        <begin position="1"/>
        <end position="20"/>
    </location>
</feature>
<evidence type="ECO:0000313" key="3">
    <source>
        <dbReference type="EMBL" id="MEC5424748.1"/>
    </source>
</evidence>
<dbReference type="SUPFAM" id="SSF51182">
    <property type="entry name" value="RmlC-like cupins"/>
    <property type="match status" value="1"/>
</dbReference>
<evidence type="ECO:0000259" key="2">
    <source>
        <dbReference type="Pfam" id="PF07883"/>
    </source>
</evidence>
<gene>
    <name evidence="3" type="ORF">QGM71_14775</name>
</gene>
<dbReference type="Proteomes" id="UP001335737">
    <property type="component" value="Unassembled WGS sequence"/>
</dbReference>
<dbReference type="InterPro" id="IPR011051">
    <property type="entry name" value="RmlC_Cupin_sf"/>
</dbReference>
<dbReference type="Gene3D" id="2.60.120.10">
    <property type="entry name" value="Jelly Rolls"/>
    <property type="match status" value="1"/>
</dbReference>
<sequence length="110" mass="12228">MSNSNLSKVKISKNDEKFTPDKASTGALSKWLETDNQRLRVVKYPSGYKADHVCYDGHAFYVASGNIKIEMGEEITEWNAGDAFIIPDDVPHQVVNPFDDDAEVVVVDHG</sequence>
<accession>A0ABU6KHV4</accession>
<comment type="caution">
    <text evidence="3">The sequence shown here is derived from an EMBL/GenBank/DDBJ whole genome shotgun (WGS) entry which is preliminary data.</text>
</comment>
<organism evidence="3 4">
    <name type="scientific">Virgibacillus tibetensis</name>
    <dbReference type="NCBI Taxonomy" id="3042313"/>
    <lineage>
        <taxon>Bacteria</taxon>
        <taxon>Bacillati</taxon>
        <taxon>Bacillota</taxon>
        <taxon>Bacilli</taxon>
        <taxon>Bacillales</taxon>
        <taxon>Bacillaceae</taxon>
        <taxon>Virgibacillus</taxon>
    </lineage>
</organism>
<dbReference type="InterPro" id="IPR013096">
    <property type="entry name" value="Cupin_2"/>
</dbReference>